<dbReference type="PROSITE" id="PS50103">
    <property type="entry name" value="ZF_C3H1"/>
    <property type="match status" value="1"/>
</dbReference>
<evidence type="ECO:0000256" key="3">
    <source>
        <dbReference type="ARBA" id="ARBA00022801"/>
    </source>
</evidence>
<keyword evidence="8" id="KW-0175">Coiled coil</keyword>
<keyword evidence="3" id="KW-0378">Hydrolase</keyword>
<feature type="zinc finger region" description="C3H1-type" evidence="6">
    <location>
        <begin position="20"/>
        <end position="46"/>
    </location>
</feature>
<evidence type="ECO:0000256" key="9">
    <source>
        <dbReference type="SAM" id="MobiDB-lite"/>
    </source>
</evidence>
<dbReference type="Pfam" id="PF00773">
    <property type="entry name" value="RNB"/>
    <property type="match status" value="1"/>
</dbReference>
<keyword evidence="6" id="KW-0863">Zinc-finger</keyword>
<dbReference type="InterPro" id="IPR033771">
    <property type="entry name" value="Rrp44_CSD1"/>
</dbReference>
<dbReference type="AlphaFoldDB" id="A0AAD5UJ67"/>
<feature type="domain" description="C3H1-type" evidence="10">
    <location>
        <begin position="20"/>
        <end position="46"/>
    </location>
</feature>
<evidence type="ECO:0000256" key="5">
    <source>
        <dbReference type="ARBA" id="ARBA00022884"/>
    </source>
</evidence>
<name>A0AAD5UJ67_9FUNG</name>
<dbReference type="GO" id="GO:0006402">
    <property type="term" value="P:mRNA catabolic process"/>
    <property type="evidence" value="ECO:0007669"/>
    <property type="project" value="TreeGrafter"/>
</dbReference>
<keyword evidence="2" id="KW-0540">Nuclease</keyword>
<dbReference type="Proteomes" id="UP001210925">
    <property type="component" value="Unassembled WGS sequence"/>
</dbReference>
<dbReference type="InterPro" id="IPR022966">
    <property type="entry name" value="RNase_II/R_CS"/>
</dbReference>
<comment type="similarity">
    <text evidence="1 7">Belongs to the RNR ribonuclease family.</text>
</comment>
<proteinExistence type="inferred from homology"/>
<keyword evidence="5" id="KW-0694">RNA-binding</keyword>
<gene>
    <name evidence="11" type="primary">DIS3L2</name>
    <name evidence="11" type="ORF">HK103_005214</name>
</gene>
<evidence type="ECO:0000313" key="12">
    <source>
        <dbReference type="Proteomes" id="UP001210925"/>
    </source>
</evidence>
<evidence type="ECO:0000259" key="10">
    <source>
        <dbReference type="PROSITE" id="PS50103"/>
    </source>
</evidence>
<dbReference type="PANTHER" id="PTHR23355">
    <property type="entry name" value="RIBONUCLEASE"/>
    <property type="match status" value="1"/>
</dbReference>
<dbReference type="Pfam" id="PF17877">
    <property type="entry name" value="Dis3l2_C_term"/>
    <property type="match status" value="1"/>
</dbReference>
<dbReference type="InterPro" id="IPR000571">
    <property type="entry name" value="Znf_CCCH"/>
</dbReference>
<comment type="caution">
    <text evidence="11">The sequence shown here is derived from an EMBL/GenBank/DDBJ whole genome shotgun (WGS) entry which is preliminary data.</text>
</comment>
<keyword evidence="4 11" id="KW-0269">Exonuclease</keyword>
<dbReference type="SUPFAM" id="SSF50249">
    <property type="entry name" value="Nucleic acid-binding proteins"/>
    <property type="match status" value="2"/>
</dbReference>
<dbReference type="InterPro" id="IPR050180">
    <property type="entry name" value="RNR_Ribonuclease"/>
</dbReference>
<feature type="compositionally biased region" description="Basic and acidic residues" evidence="9">
    <location>
        <begin position="88"/>
        <end position="135"/>
    </location>
</feature>
<reference evidence="11" key="1">
    <citation type="submission" date="2020-05" db="EMBL/GenBank/DDBJ databases">
        <title>Phylogenomic resolution of chytrid fungi.</title>
        <authorList>
            <person name="Stajich J.E."/>
            <person name="Amses K."/>
            <person name="Simmons R."/>
            <person name="Seto K."/>
            <person name="Myers J."/>
            <person name="Bonds A."/>
            <person name="Quandt C.A."/>
            <person name="Barry K."/>
            <person name="Liu P."/>
            <person name="Grigoriev I."/>
            <person name="Longcore J.E."/>
            <person name="James T.Y."/>
        </authorList>
    </citation>
    <scope>NUCLEOTIDE SEQUENCE</scope>
    <source>
        <strain evidence="11">PLAUS21</strain>
    </source>
</reference>
<dbReference type="EMBL" id="JADGKB010000047">
    <property type="protein sequence ID" value="KAJ3256719.1"/>
    <property type="molecule type" value="Genomic_DNA"/>
</dbReference>
<protein>
    <submittedName>
        <fullName evidence="11">DIS3-like exonuclease 2</fullName>
    </submittedName>
</protein>
<feature type="region of interest" description="Disordered" evidence="9">
    <location>
        <begin position="75"/>
        <end position="159"/>
    </location>
</feature>
<keyword evidence="12" id="KW-1185">Reference proteome</keyword>
<dbReference type="InterPro" id="IPR012340">
    <property type="entry name" value="NA-bd_OB-fold"/>
</dbReference>
<dbReference type="GO" id="GO:0000175">
    <property type="term" value="F:3'-5'-RNA exonuclease activity"/>
    <property type="evidence" value="ECO:0007669"/>
    <property type="project" value="TreeGrafter"/>
</dbReference>
<dbReference type="Pfam" id="PF17216">
    <property type="entry name" value="Rrp44_CSD1"/>
    <property type="match status" value="1"/>
</dbReference>
<dbReference type="Gene3D" id="2.40.50.700">
    <property type="match status" value="1"/>
</dbReference>
<feature type="compositionally biased region" description="Basic and acidic residues" evidence="9">
    <location>
        <begin position="143"/>
        <end position="159"/>
    </location>
</feature>
<evidence type="ECO:0000256" key="2">
    <source>
        <dbReference type="ARBA" id="ARBA00022722"/>
    </source>
</evidence>
<dbReference type="InterPro" id="IPR041093">
    <property type="entry name" value="Dis3l2-like_C"/>
</dbReference>
<evidence type="ECO:0000256" key="1">
    <source>
        <dbReference type="ARBA" id="ARBA00005785"/>
    </source>
</evidence>
<keyword evidence="6" id="KW-0479">Metal-binding</keyword>
<feature type="coiled-coil region" evidence="8">
    <location>
        <begin position="222"/>
        <end position="249"/>
    </location>
</feature>
<dbReference type="GO" id="GO:0000932">
    <property type="term" value="C:P-body"/>
    <property type="evidence" value="ECO:0007669"/>
    <property type="project" value="TreeGrafter"/>
</dbReference>
<evidence type="ECO:0000256" key="6">
    <source>
        <dbReference type="PROSITE-ProRule" id="PRU00723"/>
    </source>
</evidence>
<dbReference type="PROSITE" id="PS01175">
    <property type="entry name" value="RIBONUCLEASE_II"/>
    <property type="match status" value="1"/>
</dbReference>
<evidence type="ECO:0000256" key="8">
    <source>
        <dbReference type="SAM" id="Coils"/>
    </source>
</evidence>
<dbReference type="GO" id="GO:0003723">
    <property type="term" value="F:RNA binding"/>
    <property type="evidence" value="ECO:0007669"/>
    <property type="project" value="UniProtKB-KW"/>
</dbReference>
<evidence type="ECO:0000313" key="11">
    <source>
        <dbReference type="EMBL" id="KAJ3256719.1"/>
    </source>
</evidence>
<evidence type="ECO:0000256" key="7">
    <source>
        <dbReference type="RuleBase" id="RU003901"/>
    </source>
</evidence>
<dbReference type="Gene3D" id="2.40.50.140">
    <property type="entry name" value="Nucleic acid-binding proteins"/>
    <property type="match status" value="1"/>
</dbReference>
<dbReference type="Pfam" id="PF17849">
    <property type="entry name" value="OB_Dis3"/>
    <property type="match status" value="1"/>
</dbReference>
<dbReference type="InterPro" id="IPR001900">
    <property type="entry name" value="RNase_II/R"/>
</dbReference>
<sequence length="898" mass="102970">MKTFDFNDFEQEVDKIQIPKKKKKICRDFQNGECTFRNCRFTHPSPIPFLQDAYVTNEEAKEIVKKSKVLNGIVDHASTDNPGIGSKESNEKKDRSRDRSKDGSSQESQDGPKEELRQEVSTPRKKERKSNDTPKKNRNNSDTPRKNETPRKREFYEPYLTKEKVQEGLLNRSLLEGVLRISKKNRYDAYVKIDGSDNDIFIHGLKNQNRALNDDVVIVRLLEGLELEIEKEKVLKKQLENQKKSQDRQQKVDIYKIDYDEEVMDETRTFGSVVAIVSSELYSQTHVGVMYLNKPQKDPVVDEDSKFVWFKPNDIRIPFILIPKQIVPSEFLKDPNSFSDKLVTCKIKHWSPTNQYPAGEYTGILGQIGELPTESEALLVSAGVTWELFSDTVLDSLSVSEIKKEEYEKRENLTKYRIFSIDPPTARDLDDALSCKELPDGNYEIGVHIADVSYFVDKNSPIDQEAYHRATSVYLTQKVIPMLPRVLCEELCSLNAGVDRLAFSVFWIFDPEGNIIGEPRFNRTIINSCAKLSYQHAQCVLENQDMNTVSKVEIIGHEQKDVEKDILQLYKFSKILRQRRYDNGALTLNSIKLWFDLDDVGNPTDCGIYHLKDANRLIEEFMLLANMAVAQKISSYYPESSLLRRHPPPLEKALEQVKDQLEKEGIPLDITSSQSLNESLNAISDPTMQFICRLMTIKGMKRANYFCTGTSDIAQFSHYALSVPLYTHFTSPIRRYCDLIVHRLLDSCLKELECPYDTSTIDRIATQCNLRKNASKDAQDASQHLYLCVLLSKLKGPIIEEAIICQISSRSFDVVVPRYGIEQRVYVEDSMDLGQVIGCESQPEQRKLSIYWKKQGENADNISNSVKQVVKMFDRLSVLITVDMSRSPPVLKLFAQPP</sequence>
<dbReference type="InterPro" id="IPR041505">
    <property type="entry name" value="Dis3_CSD2"/>
</dbReference>
<keyword evidence="6" id="KW-0862">Zinc</keyword>
<dbReference type="SMART" id="SM00955">
    <property type="entry name" value="RNB"/>
    <property type="match status" value="1"/>
</dbReference>
<dbReference type="Gene3D" id="2.40.50.690">
    <property type="match status" value="1"/>
</dbReference>
<accession>A0AAD5UJ67</accession>
<dbReference type="PANTHER" id="PTHR23355:SF9">
    <property type="entry name" value="DIS3-LIKE EXONUCLEASE 2"/>
    <property type="match status" value="1"/>
</dbReference>
<organism evidence="11 12">
    <name type="scientific">Boothiomyces macroporosus</name>
    <dbReference type="NCBI Taxonomy" id="261099"/>
    <lineage>
        <taxon>Eukaryota</taxon>
        <taxon>Fungi</taxon>
        <taxon>Fungi incertae sedis</taxon>
        <taxon>Chytridiomycota</taxon>
        <taxon>Chytridiomycota incertae sedis</taxon>
        <taxon>Chytridiomycetes</taxon>
        <taxon>Rhizophydiales</taxon>
        <taxon>Terramycetaceae</taxon>
        <taxon>Boothiomyces</taxon>
    </lineage>
</organism>
<dbReference type="GO" id="GO:0008270">
    <property type="term" value="F:zinc ion binding"/>
    <property type="evidence" value="ECO:0007669"/>
    <property type="project" value="UniProtKB-KW"/>
</dbReference>
<dbReference type="Gene3D" id="3.30.1370.210">
    <property type="match status" value="1"/>
</dbReference>
<evidence type="ECO:0000256" key="4">
    <source>
        <dbReference type="ARBA" id="ARBA00022839"/>
    </source>
</evidence>